<accession>A0A1M5YTT7</accession>
<proteinExistence type="inferred from homology"/>
<organism evidence="14 15">
    <name type="scientific">Sporanaerobacter acetigenes DSM 13106</name>
    <dbReference type="NCBI Taxonomy" id="1123281"/>
    <lineage>
        <taxon>Bacteria</taxon>
        <taxon>Bacillati</taxon>
        <taxon>Bacillota</taxon>
        <taxon>Tissierellia</taxon>
        <taxon>Tissierellales</taxon>
        <taxon>Sporanaerobacteraceae</taxon>
        <taxon>Sporanaerobacter</taxon>
    </lineage>
</organism>
<sequence>MRIQIEQNKLVKYVNIVQKGISSKTTLPILDGILLEANDGKLKLTGTDLEIGIESYIDANIYEEGSIVINSRLFGDIVRKLPSDLIEISTDENKMNISCRSSEFNLIGNSSVEYPELPTLIDQLTINVPKDLLKNTIRQTVFATTQDETRPILTGVLFEVNGNDASFVALDGYRLALKNIKVNSNENMKVVVPGRTLNELNKILEDEEDDVKIILTPGHIVFNLGDTVVFSRLLEGQFLNYKDIIRKEHKTKVKVNRKELQDSLERASLLAKEEKANLVKLNVIEDKIIIKSNSEIGNVNEQLPVEINGEDVKIAFNSKYIIDGIKAIDVEEVEMSFMGSLNPCIIKPLGEENYTYLVLPVRLAKDDY</sequence>
<dbReference type="Pfam" id="PF00712">
    <property type="entry name" value="DNA_pol3_beta"/>
    <property type="match status" value="1"/>
</dbReference>
<comment type="subcellular location">
    <subcellularLocation>
        <location evidence="1 10">Cytoplasm</location>
    </subcellularLocation>
</comment>
<dbReference type="GO" id="GO:0006271">
    <property type="term" value="P:DNA strand elongation involved in DNA replication"/>
    <property type="evidence" value="ECO:0007669"/>
    <property type="project" value="TreeGrafter"/>
</dbReference>
<dbReference type="InterPro" id="IPR022635">
    <property type="entry name" value="DNA_polIII_beta_C"/>
</dbReference>
<protein>
    <recommendedName>
        <fullName evidence="3 10">Beta sliding clamp</fullName>
    </recommendedName>
</protein>
<dbReference type="InterPro" id="IPR022637">
    <property type="entry name" value="DNA_polIII_beta_cen"/>
</dbReference>
<keyword evidence="5 10" id="KW-0808">Transferase</keyword>
<comment type="function">
    <text evidence="10">Confers DNA tethering and processivity to DNA polymerases and other proteins. Acts as a clamp, forming a ring around DNA (a reaction catalyzed by the clamp-loading complex) which diffuses in an ATP-independent manner freely and bidirectionally along dsDNA. Initially characterized for its ability to contact the catalytic subunit of DNA polymerase III (Pol III), a complex, multichain enzyme responsible for most of the replicative synthesis in bacteria; Pol III exhibits 3'-5' exonuclease proofreading activity. The beta chain is required for initiation of replication as well as for processivity of DNA replication.</text>
</comment>
<dbReference type="GO" id="GO:0008408">
    <property type="term" value="F:3'-5' exonuclease activity"/>
    <property type="evidence" value="ECO:0007669"/>
    <property type="project" value="InterPro"/>
</dbReference>
<dbReference type="Gene3D" id="3.70.10.10">
    <property type="match status" value="1"/>
</dbReference>
<evidence type="ECO:0000256" key="8">
    <source>
        <dbReference type="ARBA" id="ARBA00022932"/>
    </source>
</evidence>
<dbReference type="GO" id="GO:0003677">
    <property type="term" value="F:DNA binding"/>
    <property type="evidence" value="ECO:0007669"/>
    <property type="project" value="UniProtKB-UniRule"/>
</dbReference>
<dbReference type="SMART" id="SM00480">
    <property type="entry name" value="POL3Bc"/>
    <property type="match status" value="1"/>
</dbReference>
<keyword evidence="8 10" id="KW-0239">DNA-directed DNA polymerase</keyword>
<name>A0A1M5YTT7_9FIRM</name>
<evidence type="ECO:0000256" key="2">
    <source>
        <dbReference type="ARBA" id="ARBA00010752"/>
    </source>
</evidence>
<keyword evidence="9" id="KW-0238">DNA-binding</keyword>
<dbReference type="GO" id="GO:0003887">
    <property type="term" value="F:DNA-directed DNA polymerase activity"/>
    <property type="evidence" value="ECO:0007669"/>
    <property type="project" value="UniProtKB-UniRule"/>
</dbReference>
<evidence type="ECO:0000256" key="6">
    <source>
        <dbReference type="ARBA" id="ARBA00022695"/>
    </source>
</evidence>
<dbReference type="Proteomes" id="UP000184389">
    <property type="component" value="Unassembled WGS sequence"/>
</dbReference>
<comment type="subunit">
    <text evidence="10">Forms a ring-shaped head-to-tail homodimer around DNA.</text>
</comment>
<evidence type="ECO:0000256" key="4">
    <source>
        <dbReference type="ARBA" id="ARBA00022490"/>
    </source>
</evidence>
<keyword evidence="15" id="KW-1185">Reference proteome</keyword>
<keyword evidence="4 10" id="KW-0963">Cytoplasm</keyword>
<dbReference type="AlphaFoldDB" id="A0A1M5YTT7"/>
<comment type="similarity">
    <text evidence="2 10">Belongs to the beta sliding clamp family.</text>
</comment>
<dbReference type="GO" id="GO:0009360">
    <property type="term" value="C:DNA polymerase III complex"/>
    <property type="evidence" value="ECO:0007669"/>
    <property type="project" value="InterPro"/>
</dbReference>
<evidence type="ECO:0000256" key="3">
    <source>
        <dbReference type="ARBA" id="ARBA00021035"/>
    </source>
</evidence>
<evidence type="ECO:0000313" key="15">
    <source>
        <dbReference type="Proteomes" id="UP000184389"/>
    </source>
</evidence>
<evidence type="ECO:0000259" key="13">
    <source>
        <dbReference type="Pfam" id="PF02768"/>
    </source>
</evidence>
<evidence type="ECO:0000256" key="7">
    <source>
        <dbReference type="ARBA" id="ARBA00022705"/>
    </source>
</evidence>
<keyword evidence="7 10" id="KW-0235">DNA replication</keyword>
<feature type="domain" description="DNA polymerase III beta sliding clamp central" evidence="12">
    <location>
        <begin position="128"/>
        <end position="238"/>
    </location>
</feature>
<dbReference type="CDD" id="cd00140">
    <property type="entry name" value="beta_clamp"/>
    <property type="match status" value="1"/>
</dbReference>
<dbReference type="OrthoDB" id="8421503at2"/>
<dbReference type="InterPro" id="IPR046938">
    <property type="entry name" value="DNA_clamp_sf"/>
</dbReference>
<dbReference type="NCBIfam" id="TIGR00663">
    <property type="entry name" value="dnan"/>
    <property type="match status" value="1"/>
</dbReference>
<dbReference type="InterPro" id="IPR022634">
    <property type="entry name" value="DNA_polIII_beta_N"/>
</dbReference>
<evidence type="ECO:0000256" key="9">
    <source>
        <dbReference type="ARBA" id="ARBA00023125"/>
    </source>
</evidence>
<evidence type="ECO:0000256" key="10">
    <source>
        <dbReference type="PIRNR" id="PIRNR000804"/>
    </source>
</evidence>
<reference evidence="14 15" key="1">
    <citation type="submission" date="2016-11" db="EMBL/GenBank/DDBJ databases">
        <authorList>
            <person name="Jaros S."/>
            <person name="Januszkiewicz K."/>
            <person name="Wedrychowicz H."/>
        </authorList>
    </citation>
    <scope>NUCLEOTIDE SEQUENCE [LARGE SCALE GENOMIC DNA]</scope>
    <source>
        <strain evidence="14 15">DSM 13106</strain>
    </source>
</reference>
<evidence type="ECO:0000313" key="14">
    <source>
        <dbReference type="EMBL" id="SHI15502.1"/>
    </source>
</evidence>
<dbReference type="Pfam" id="PF02767">
    <property type="entry name" value="DNA_pol3_beta_2"/>
    <property type="match status" value="1"/>
</dbReference>
<dbReference type="STRING" id="1123281.SAMN02745180_02456"/>
<evidence type="ECO:0000256" key="5">
    <source>
        <dbReference type="ARBA" id="ARBA00022679"/>
    </source>
</evidence>
<dbReference type="SUPFAM" id="SSF55979">
    <property type="entry name" value="DNA clamp"/>
    <property type="match status" value="3"/>
</dbReference>
<dbReference type="PANTHER" id="PTHR30478">
    <property type="entry name" value="DNA POLYMERASE III SUBUNIT BETA"/>
    <property type="match status" value="1"/>
</dbReference>
<dbReference type="GO" id="GO:0005737">
    <property type="term" value="C:cytoplasm"/>
    <property type="evidence" value="ECO:0007669"/>
    <property type="project" value="UniProtKB-SubCell"/>
</dbReference>
<gene>
    <name evidence="14" type="ORF">SAMN02745180_02456</name>
</gene>
<dbReference type="Pfam" id="PF02768">
    <property type="entry name" value="DNA_pol3_beta_3"/>
    <property type="match status" value="1"/>
</dbReference>
<evidence type="ECO:0000259" key="12">
    <source>
        <dbReference type="Pfam" id="PF02767"/>
    </source>
</evidence>
<dbReference type="RefSeq" id="WP_072745084.1">
    <property type="nucleotide sequence ID" value="NZ_FQXR01000015.1"/>
</dbReference>
<dbReference type="Gene3D" id="3.10.150.10">
    <property type="entry name" value="DNA Polymerase III, subunit A, domain 2"/>
    <property type="match status" value="1"/>
</dbReference>
<evidence type="ECO:0000259" key="11">
    <source>
        <dbReference type="Pfam" id="PF00712"/>
    </source>
</evidence>
<feature type="domain" description="DNA polymerase III beta sliding clamp N-terminal" evidence="11">
    <location>
        <begin position="1"/>
        <end position="118"/>
    </location>
</feature>
<dbReference type="InterPro" id="IPR001001">
    <property type="entry name" value="DNA_polIII_beta"/>
</dbReference>
<dbReference type="EMBL" id="FQXR01000015">
    <property type="protein sequence ID" value="SHI15502.1"/>
    <property type="molecule type" value="Genomic_DNA"/>
</dbReference>
<evidence type="ECO:0000256" key="1">
    <source>
        <dbReference type="ARBA" id="ARBA00004496"/>
    </source>
</evidence>
<keyword evidence="6 10" id="KW-0548">Nucleotidyltransferase</keyword>
<dbReference type="PIRSF" id="PIRSF000804">
    <property type="entry name" value="DNA_pol_III_b"/>
    <property type="match status" value="1"/>
</dbReference>
<dbReference type="PANTHER" id="PTHR30478:SF0">
    <property type="entry name" value="BETA SLIDING CLAMP"/>
    <property type="match status" value="1"/>
</dbReference>
<feature type="domain" description="DNA polymerase III beta sliding clamp C-terminal" evidence="13">
    <location>
        <begin position="243"/>
        <end position="362"/>
    </location>
</feature>